<reference evidence="1 2" key="1">
    <citation type="submission" date="2020-07" db="EMBL/GenBank/DDBJ databases">
        <title>Taxonomic proposal: Crassvirales, a new order of highly abundant and diverse bacterial viruses.</title>
        <authorList>
            <person name="Shkoporov A.N."/>
            <person name="Stockdale S.R."/>
            <person name="Guerin E."/>
            <person name="Ross R.P."/>
            <person name="Hill C."/>
        </authorList>
    </citation>
    <scope>NUCLEOTIDE SEQUENCE [LARGE SCALE GENOMIC DNA]</scope>
</reference>
<organism evidence="1 2">
    <name type="scientific">uncultured phage cr128_1</name>
    <dbReference type="NCBI Taxonomy" id="2772076"/>
    <lineage>
        <taxon>Viruses</taxon>
        <taxon>Duplodnaviria</taxon>
        <taxon>Heunggongvirae</taxon>
        <taxon>Uroviricota</taxon>
        <taxon>Caudoviricetes</taxon>
        <taxon>Crassvirales</taxon>
        <taxon>Steigviridae</taxon>
        <taxon>Asinivirinae</taxon>
        <taxon>Mahlunavirus</taxon>
        <taxon>Mahlunavirus rarus</taxon>
    </lineage>
</organism>
<dbReference type="EMBL" id="MT774392">
    <property type="protein sequence ID" value="QOR59723.1"/>
    <property type="molecule type" value="Genomic_DNA"/>
</dbReference>
<evidence type="ECO:0000313" key="2">
    <source>
        <dbReference type="Proteomes" id="UP000594055"/>
    </source>
</evidence>
<dbReference type="KEGG" id="vg:65130333"/>
<dbReference type="GeneID" id="65130333"/>
<protein>
    <recommendedName>
        <fullName evidence="3">Helix-turn-helix domain-containing protein</fullName>
    </recommendedName>
</protein>
<sequence length="141" mass="16370">MEGEAMINLIKEYLLKLVDNIDAGNSNLTEDETIKLISVLKELTDRERRLSKYESCRYLNVSRATFDNYVRAGKLPRGEHIAGFKELSWSRKDLDEFIQKSKSNHSLRSKLESQLAQQARITACLMSIIEFINMIETRREV</sequence>
<accession>A0A7M1RZ65</accession>
<keyword evidence="2" id="KW-1185">Reference proteome</keyword>
<evidence type="ECO:0000313" key="1">
    <source>
        <dbReference type="EMBL" id="QOR59723.1"/>
    </source>
</evidence>
<name>A0A7M1RZ65_9CAUD</name>
<dbReference type="Proteomes" id="UP000594055">
    <property type="component" value="Segment"/>
</dbReference>
<dbReference type="RefSeq" id="YP_010111881.1">
    <property type="nucleotide sequence ID" value="NC_055885.1"/>
</dbReference>
<evidence type="ECO:0008006" key="3">
    <source>
        <dbReference type="Google" id="ProtNLM"/>
    </source>
</evidence>
<proteinExistence type="predicted"/>